<reference evidence="3 4" key="1">
    <citation type="submission" date="2019-03" db="EMBL/GenBank/DDBJ databases">
        <title>Freshwater and sediment microbial communities from various areas in North America, analyzing microbe dynamics in response to fracking.</title>
        <authorList>
            <person name="Lamendella R."/>
        </authorList>
    </citation>
    <scope>NUCLEOTIDE SEQUENCE [LARGE SCALE GENOMIC DNA]</scope>
    <source>
        <strain evidence="3 4">74A</strain>
    </source>
</reference>
<dbReference type="InterPro" id="IPR003583">
    <property type="entry name" value="Hlx-hairpin-Hlx_DNA-bd_motif"/>
</dbReference>
<evidence type="ECO:0000313" key="3">
    <source>
        <dbReference type="EMBL" id="TCN90216.1"/>
    </source>
</evidence>
<dbReference type="Pfam" id="PF12836">
    <property type="entry name" value="HHH_3"/>
    <property type="match status" value="1"/>
</dbReference>
<dbReference type="SUPFAM" id="SSF47781">
    <property type="entry name" value="RuvA domain 2-like"/>
    <property type="match status" value="1"/>
</dbReference>
<dbReference type="EMBL" id="SLWF01000002">
    <property type="protein sequence ID" value="TCN90216.1"/>
    <property type="molecule type" value="Genomic_DNA"/>
</dbReference>
<dbReference type="InterPro" id="IPR004509">
    <property type="entry name" value="Competence_ComEA_HhH"/>
</dbReference>
<dbReference type="Gene3D" id="1.10.150.280">
    <property type="entry name" value="AF1531-like domain"/>
    <property type="match status" value="1"/>
</dbReference>
<dbReference type="RefSeq" id="WP_189615752.1">
    <property type="nucleotide sequence ID" value="NZ_BMXW01000001.1"/>
</dbReference>
<evidence type="ECO:0000259" key="2">
    <source>
        <dbReference type="SMART" id="SM00278"/>
    </source>
</evidence>
<dbReference type="GO" id="GO:0003677">
    <property type="term" value="F:DNA binding"/>
    <property type="evidence" value="ECO:0007669"/>
    <property type="project" value="InterPro"/>
</dbReference>
<dbReference type="AlphaFoldDB" id="A0A4R2FKQ4"/>
<dbReference type="GO" id="GO:0015628">
    <property type="term" value="P:protein secretion by the type II secretion system"/>
    <property type="evidence" value="ECO:0007669"/>
    <property type="project" value="TreeGrafter"/>
</dbReference>
<feature type="domain" description="Helix-hairpin-helix DNA-binding motif class 1" evidence="2">
    <location>
        <begin position="50"/>
        <end position="69"/>
    </location>
</feature>
<feature type="signal peptide" evidence="1">
    <location>
        <begin position="1"/>
        <end position="20"/>
    </location>
</feature>
<keyword evidence="4" id="KW-1185">Reference proteome</keyword>
<accession>A0A4R2FKQ4</accession>
<dbReference type="Proteomes" id="UP000294832">
    <property type="component" value="Unassembled WGS sequence"/>
</dbReference>
<keyword evidence="1" id="KW-0732">Signal</keyword>
<organism evidence="3 4">
    <name type="scientific">Shewanella fodinae</name>
    <dbReference type="NCBI Taxonomy" id="552357"/>
    <lineage>
        <taxon>Bacteria</taxon>
        <taxon>Pseudomonadati</taxon>
        <taxon>Pseudomonadota</taxon>
        <taxon>Gammaproteobacteria</taxon>
        <taxon>Alteromonadales</taxon>
        <taxon>Shewanellaceae</taxon>
        <taxon>Shewanella</taxon>
    </lineage>
</organism>
<dbReference type="PANTHER" id="PTHR21180:SF32">
    <property type="entry name" value="ENDONUCLEASE_EXONUCLEASE_PHOSPHATASE FAMILY DOMAIN-CONTAINING PROTEIN 1"/>
    <property type="match status" value="1"/>
</dbReference>
<feature type="domain" description="Helix-hairpin-helix DNA-binding motif class 1" evidence="2">
    <location>
        <begin position="80"/>
        <end position="99"/>
    </location>
</feature>
<dbReference type="SMART" id="SM00278">
    <property type="entry name" value="HhH1"/>
    <property type="match status" value="2"/>
</dbReference>
<sequence length="102" mass="11004">MNPYLKTFVIVTALLTPTLAAPLLAETPKADMAMQKVNPQKISINTATAAELQMLKGIGEAKAKAIVEYREANGKFSSLEELTKVKGIGAKFLEKNAELLTL</sequence>
<dbReference type="GO" id="GO:0015627">
    <property type="term" value="C:type II protein secretion system complex"/>
    <property type="evidence" value="ECO:0007669"/>
    <property type="project" value="TreeGrafter"/>
</dbReference>
<dbReference type="InterPro" id="IPR051675">
    <property type="entry name" value="Endo/Exo/Phosphatase_dom_1"/>
</dbReference>
<proteinExistence type="predicted"/>
<dbReference type="GO" id="GO:0006281">
    <property type="term" value="P:DNA repair"/>
    <property type="evidence" value="ECO:0007669"/>
    <property type="project" value="InterPro"/>
</dbReference>
<feature type="chain" id="PRO_5020269173" evidence="1">
    <location>
        <begin position="21"/>
        <end position="102"/>
    </location>
</feature>
<evidence type="ECO:0000256" key="1">
    <source>
        <dbReference type="SAM" id="SignalP"/>
    </source>
</evidence>
<comment type="caution">
    <text evidence="3">The sequence shown here is derived from an EMBL/GenBank/DDBJ whole genome shotgun (WGS) entry which is preliminary data.</text>
</comment>
<name>A0A4R2FKQ4_9GAMM</name>
<dbReference type="NCBIfam" id="TIGR00426">
    <property type="entry name" value="competence protein ComEA helix-hairpin-helix repeat region"/>
    <property type="match status" value="1"/>
</dbReference>
<protein>
    <submittedName>
        <fullName evidence="3">Competence protein ComEA</fullName>
    </submittedName>
</protein>
<gene>
    <name evidence="3" type="ORF">EDC91_102129</name>
</gene>
<evidence type="ECO:0000313" key="4">
    <source>
        <dbReference type="Proteomes" id="UP000294832"/>
    </source>
</evidence>
<dbReference type="InterPro" id="IPR010994">
    <property type="entry name" value="RuvA_2-like"/>
</dbReference>
<dbReference type="PANTHER" id="PTHR21180">
    <property type="entry name" value="ENDONUCLEASE/EXONUCLEASE/PHOSPHATASE FAMILY DOMAIN-CONTAINING PROTEIN 1"/>
    <property type="match status" value="1"/>
</dbReference>